<evidence type="ECO:0000256" key="2">
    <source>
        <dbReference type="ARBA" id="ARBA00022763"/>
    </source>
</evidence>
<dbReference type="PANTHER" id="PTHR11070:SF59">
    <property type="entry name" value="DNA 3'-5' HELICASE"/>
    <property type="match status" value="1"/>
</dbReference>
<dbReference type="Proteomes" id="UP000191039">
    <property type="component" value="Unassembled WGS sequence"/>
</dbReference>
<name>A0A1T3VSM3_9MYCO</name>
<keyword evidence="1 7" id="KW-0547">Nucleotide-binding</keyword>
<keyword evidence="4 7" id="KW-0347">Helicase</keyword>
<dbReference type="SUPFAM" id="SSF52540">
    <property type="entry name" value="P-loop containing nucleoside triphosphate hydrolases"/>
    <property type="match status" value="1"/>
</dbReference>
<evidence type="ECO:0000313" key="9">
    <source>
        <dbReference type="EMBL" id="OPE45059.1"/>
    </source>
</evidence>
<feature type="non-terminal residue" evidence="9">
    <location>
        <position position="422"/>
    </location>
</feature>
<dbReference type="PANTHER" id="PTHR11070">
    <property type="entry name" value="UVRD / RECB / PCRA DNA HELICASE FAMILY MEMBER"/>
    <property type="match status" value="1"/>
</dbReference>
<proteinExistence type="predicted"/>
<keyword evidence="5 7" id="KW-0067">ATP-binding</keyword>
<dbReference type="Pfam" id="PF00580">
    <property type="entry name" value="UvrD-helicase"/>
    <property type="match status" value="1"/>
</dbReference>
<reference evidence="9 10" key="1">
    <citation type="submission" date="2016-09" db="EMBL/GenBank/DDBJ databases">
        <title>genome sequences of unsequenced Mycobacteria.</title>
        <authorList>
            <person name="Greninger A.L."/>
            <person name="Jerome K.R."/>
            <person name="Mcnair B."/>
            <person name="Wallis C."/>
            <person name="Fang F."/>
        </authorList>
    </citation>
    <scope>NUCLEOTIDE SEQUENCE [LARGE SCALE GENOMIC DNA]</scope>
    <source>
        <strain evidence="9 10">BM1</strain>
    </source>
</reference>
<organism evidence="9 10">
    <name type="scientific">Mycolicibacterium diernhoferi</name>
    <dbReference type="NCBI Taxonomy" id="1801"/>
    <lineage>
        <taxon>Bacteria</taxon>
        <taxon>Bacillati</taxon>
        <taxon>Actinomycetota</taxon>
        <taxon>Actinomycetes</taxon>
        <taxon>Mycobacteriales</taxon>
        <taxon>Mycobacteriaceae</taxon>
        <taxon>Mycolicibacterium</taxon>
    </lineage>
</organism>
<evidence type="ECO:0000313" key="10">
    <source>
        <dbReference type="Proteomes" id="UP000191039"/>
    </source>
</evidence>
<dbReference type="InterPro" id="IPR000212">
    <property type="entry name" value="DNA_helicase_UvrD/REP"/>
</dbReference>
<keyword evidence="3 7" id="KW-0378">Hydrolase</keyword>
<feature type="domain" description="UvrD-like helicase ATP-binding" evidence="8">
    <location>
        <begin position="5"/>
        <end position="324"/>
    </location>
</feature>
<dbReference type="GO" id="GO:0005829">
    <property type="term" value="C:cytosol"/>
    <property type="evidence" value="ECO:0007669"/>
    <property type="project" value="TreeGrafter"/>
</dbReference>
<dbReference type="GO" id="GO:0016787">
    <property type="term" value="F:hydrolase activity"/>
    <property type="evidence" value="ECO:0007669"/>
    <property type="project" value="UniProtKB-UniRule"/>
</dbReference>
<dbReference type="GO" id="GO:0005524">
    <property type="term" value="F:ATP binding"/>
    <property type="evidence" value="ECO:0007669"/>
    <property type="project" value="UniProtKB-UniRule"/>
</dbReference>
<dbReference type="Gene3D" id="3.40.50.300">
    <property type="entry name" value="P-loop containing nucleotide triphosphate hydrolases"/>
    <property type="match status" value="2"/>
</dbReference>
<dbReference type="EMBL" id="MIJD01000564">
    <property type="protein sequence ID" value="OPE45059.1"/>
    <property type="molecule type" value="Genomic_DNA"/>
</dbReference>
<sequence>MSAPHTDLTPQALTRPGVRGTVRVLGGAGTGKSTLLVDTAVGHIAAGVDPESVLLLTGSARLGAQSRAAITAALLNAGSRGVIQEPVVRTVHSYAFAVLRLAAQRNGDPPPRLITSAEQDGIIRELLAGDLADGAENWPLPLHPALGTAGFATELRDLLARCAERGVDAQALQRLGKLSGRPEWVAAGRFAATYEQVMLLRSSVGMAAPQATVPALGAAELVGAALDAFALDPALLAAERARVRVLLVDDAQQLDPQAALLVRVLAAGADLAVLAGDPDQAVFGYRGGDPALLRTDTPAVVLTESHRCSAAVAEAVTGIARRLPGHEGLRAFTGASGRRGSVTVRIAASAHAEATLIADSLRRAHLVDGVPWSQMAVIVRSVPRVGAALGRALTAAGVPVDLPPADPGLAQQPAVRALLTVL</sequence>
<keyword evidence="6" id="KW-0234">DNA repair</keyword>
<evidence type="ECO:0000256" key="1">
    <source>
        <dbReference type="ARBA" id="ARBA00022741"/>
    </source>
</evidence>
<gene>
    <name evidence="9" type="ORF">BV510_29355</name>
</gene>
<dbReference type="GO" id="GO:0043138">
    <property type="term" value="F:3'-5' DNA helicase activity"/>
    <property type="evidence" value="ECO:0007669"/>
    <property type="project" value="TreeGrafter"/>
</dbReference>
<evidence type="ECO:0000256" key="4">
    <source>
        <dbReference type="ARBA" id="ARBA00022806"/>
    </source>
</evidence>
<dbReference type="GO" id="GO:0033202">
    <property type="term" value="C:DNA helicase complex"/>
    <property type="evidence" value="ECO:0007669"/>
    <property type="project" value="TreeGrafter"/>
</dbReference>
<dbReference type="InterPro" id="IPR013986">
    <property type="entry name" value="DExx_box_DNA_helicase_dom_sf"/>
</dbReference>
<dbReference type="RefSeq" id="WP_165693885.1">
    <property type="nucleotide sequence ID" value="NZ_MIJD01000564.1"/>
</dbReference>
<accession>A0A1T3VSM3</accession>
<keyword evidence="2" id="KW-0227">DNA damage</keyword>
<evidence type="ECO:0000256" key="5">
    <source>
        <dbReference type="ARBA" id="ARBA00022840"/>
    </source>
</evidence>
<dbReference type="Gene3D" id="1.10.10.160">
    <property type="match status" value="1"/>
</dbReference>
<dbReference type="PROSITE" id="PS51198">
    <property type="entry name" value="UVRD_HELICASE_ATP_BIND"/>
    <property type="match status" value="1"/>
</dbReference>
<evidence type="ECO:0000259" key="8">
    <source>
        <dbReference type="PROSITE" id="PS51198"/>
    </source>
</evidence>
<dbReference type="AlphaFoldDB" id="A0A1T3VSM3"/>
<comment type="caution">
    <text evidence="9">The sequence shown here is derived from an EMBL/GenBank/DDBJ whole genome shotgun (WGS) entry which is preliminary data.</text>
</comment>
<protein>
    <submittedName>
        <fullName evidence="9">ATP-dependent DNA helicase</fullName>
    </submittedName>
</protein>
<evidence type="ECO:0000256" key="7">
    <source>
        <dbReference type="PROSITE-ProRule" id="PRU00560"/>
    </source>
</evidence>
<dbReference type="InterPro" id="IPR027417">
    <property type="entry name" value="P-loop_NTPase"/>
</dbReference>
<dbReference type="GO" id="GO:0003677">
    <property type="term" value="F:DNA binding"/>
    <property type="evidence" value="ECO:0007669"/>
    <property type="project" value="InterPro"/>
</dbReference>
<feature type="binding site" evidence="7">
    <location>
        <begin position="26"/>
        <end position="33"/>
    </location>
    <ligand>
        <name>ATP</name>
        <dbReference type="ChEBI" id="CHEBI:30616"/>
    </ligand>
</feature>
<evidence type="ECO:0000256" key="6">
    <source>
        <dbReference type="ARBA" id="ARBA00023204"/>
    </source>
</evidence>
<dbReference type="InterPro" id="IPR014016">
    <property type="entry name" value="UvrD-like_ATP-bd"/>
</dbReference>
<evidence type="ECO:0000256" key="3">
    <source>
        <dbReference type="ARBA" id="ARBA00022801"/>
    </source>
</evidence>
<dbReference type="GO" id="GO:0000725">
    <property type="term" value="P:recombinational repair"/>
    <property type="evidence" value="ECO:0007669"/>
    <property type="project" value="TreeGrafter"/>
</dbReference>